<reference evidence="1" key="1">
    <citation type="submission" date="2023-02" db="EMBL/GenBank/DDBJ databases">
        <title>Description of Herbaspirillum huttiense subsp. nephrolepsisexaltata and Herbaspirillum huttiense subsp. lycopersicon.</title>
        <authorList>
            <person name="Poudel M."/>
            <person name="Sharma A."/>
            <person name="Goss E."/>
            <person name="Tapia J.H."/>
            <person name="Harmon C.M."/>
            <person name="Jones J.B."/>
        </authorList>
    </citation>
    <scope>NUCLEOTIDE SEQUENCE</scope>
    <source>
        <strain evidence="1">NC40101</strain>
    </source>
</reference>
<comment type="caution">
    <text evidence="1">The sequence shown here is derived from an EMBL/GenBank/DDBJ whole genome shotgun (WGS) entry which is preliminary data.</text>
</comment>
<sequence length="196" mass="21901">METRSQDEYTQAHARFMPTGLAWPRKRTSVLMRLVRGLSGAAPRVESLLNTIARELDPRSASILLSDWETFTGLPDECTTAEATVSERRFAVASKLVSTGGASADYFIAMAAAMGRPGATVEEFPVRRFGSRFATHYYGIQWRNVWQMNIPGNGYVPRRFSDRFPGLFKQSSNGALECRVLKLKPAHTTVIFNYEG</sequence>
<proteinExistence type="predicted"/>
<dbReference type="Pfam" id="PF10076">
    <property type="entry name" value="Phage_Mu_Gp48"/>
    <property type="match status" value="1"/>
</dbReference>
<dbReference type="AlphaFoldDB" id="A0AAE4GCK6"/>
<protein>
    <submittedName>
        <fullName evidence="1">DUF2313 domain-containing protein</fullName>
    </submittedName>
</protein>
<dbReference type="EMBL" id="JAVRAA010000012">
    <property type="protein sequence ID" value="MDT0339342.1"/>
    <property type="molecule type" value="Genomic_DNA"/>
</dbReference>
<dbReference type="InterPro" id="IPR018755">
    <property type="entry name" value="Phage_Mu_Gp48"/>
</dbReference>
<dbReference type="RefSeq" id="WP_310835942.1">
    <property type="nucleotide sequence ID" value="NZ_JAVLSM010000002.1"/>
</dbReference>
<evidence type="ECO:0000313" key="1">
    <source>
        <dbReference type="EMBL" id="MDT0339342.1"/>
    </source>
</evidence>
<gene>
    <name evidence="1" type="ORF">RJN63_21080</name>
</gene>
<organism evidence="1">
    <name type="scientific">Herbaspirillum huttiense subsp. nephrolepidis</name>
    <dbReference type="NCBI Taxonomy" id="3075126"/>
    <lineage>
        <taxon>Bacteria</taxon>
        <taxon>Pseudomonadati</taxon>
        <taxon>Pseudomonadota</taxon>
        <taxon>Betaproteobacteria</taxon>
        <taxon>Burkholderiales</taxon>
        <taxon>Oxalobacteraceae</taxon>
        <taxon>Herbaspirillum</taxon>
    </lineage>
</organism>
<name>A0AAE4GCK6_9BURK</name>
<accession>A0AAE4GCK6</accession>